<protein>
    <submittedName>
        <fullName evidence="1">Uncharacterized protein</fullName>
    </submittedName>
</protein>
<dbReference type="AlphaFoldDB" id="A0A2P2ML62"/>
<sequence length="17" mass="1812">MHKALSLLGKISSVLTN</sequence>
<proteinExistence type="predicted"/>
<name>A0A2P2ML62_RHIMU</name>
<dbReference type="EMBL" id="GGEC01050507">
    <property type="protein sequence ID" value="MBX30991.1"/>
    <property type="molecule type" value="Transcribed_RNA"/>
</dbReference>
<organism evidence="1">
    <name type="scientific">Rhizophora mucronata</name>
    <name type="common">Asiatic mangrove</name>
    <dbReference type="NCBI Taxonomy" id="61149"/>
    <lineage>
        <taxon>Eukaryota</taxon>
        <taxon>Viridiplantae</taxon>
        <taxon>Streptophyta</taxon>
        <taxon>Embryophyta</taxon>
        <taxon>Tracheophyta</taxon>
        <taxon>Spermatophyta</taxon>
        <taxon>Magnoliopsida</taxon>
        <taxon>eudicotyledons</taxon>
        <taxon>Gunneridae</taxon>
        <taxon>Pentapetalae</taxon>
        <taxon>rosids</taxon>
        <taxon>fabids</taxon>
        <taxon>Malpighiales</taxon>
        <taxon>Rhizophoraceae</taxon>
        <taxon>Rhizophora</taxon>
    </lineage>
</organism>
<accession>A0A2P2ML62</accession>
<reference evidence="1" key="1">
    <citation type="submission" date="2018-02" db="EMBL/GenBank/DDBJ databases">
        <title>Rhizophora mucronata_Transcriptome.</title>
        <authorList>
            <person name="Meera S.P."/>
            <person name="Sreeshan A."/>
            <person name="Augustine A."/>
        </authorList>
    </citation>
    <scope>NUCLEOTIDE SEQUENCE</scope>
    <source>
        <tissue evidence="1">Leaf</tissue>
    </source>
</reference>
<evidence type="ECO:0000313" key="1">
    <source>
        <dbReference type="EMBL" id="MBX30991.1"/>
    </source>
</evidence>